<evidence type="ECO:0000256" key="6">
    <source>
        <dbReference type="ARBA" id="ARBA00023295"/>
    </source>
</evidence>
<feature type="signal peptide" evidence="10">
    <location>
        <begin position="1"/>
        <end position="25"/>
    </location>
</feature>
<dbReference type="Pfam" id="PF00332">
    <property type="entry name" value="Glyco_hydro_17"/>
    <property type="match status" value="1"/>
</dbReference>
<dbReference type="Gene3D" id="3.20.20.80">
    <property type="entry name" value="Glycosidases"/>
    <property type="match status" value="1"/>
</dbReference>
<evidence type="ECO:0000256" key="7">
    <source>
        <dbReference type="ARBA" id="ARBA00033335"/>
    </source>
</evidence>
<sequence>MKRVGFLHLFLLPFLVSIECLRVHAFTGTYGINYGRIADNIPSPDEVVTLLRAAKIKNVRIFDFDHSVLNAFSGTGLELVVGLPNGYVKDMSANESNAMDWVKENVQAFLPDTHIRGIAIGNEVLGNENELWGQLLGAVKNIYNALKKLGLTKVVQVTTAHSQAVFTNSFPPSACVFKEGVDQYMKPLLEFFSEIGSPFCLNAYPFLAYMYNVNDIDINYALFQPTQGVRDSNSGLHYDNLLDAQIDAAYAALEDAGFKKMEVIVTETGWASHGDSNEAAATVNNARTYNYNLRKRLAKKKGTPMRPKNVVKAYIFATFNENLKTGATSEKNFGLFKADGSISYDIGFRGLKSSSAGSLHFSLKAFRARDWCPSSLLMLAISAVAQLLLL</sequence>
<evidence type="ECO:0000256" key="5">
    <source>
        <dbReference type="ARBA" id="ARBA00022801"/>
    </source>
</evidence>
<organism evidence="11 12">
    <name type="scientific">Tripterygium wilfordii</name>
    <name type="common">Thunder God vine</name>
    <dbReference type="NCBI Taxonomy" id="458696"/>
    <lineage>
        <taxon>Eukaryota</taxon>
        <taxon>Viridiplantae</taxon>
        <taxon>Streptophyta</taxon>
        <taxon>Embryophyta</taxon>
        <taxon>Tracheophyta</taxon>
        <taxon>Spermatophyta</taxon>
        <taxon>Magnoliopsida</taxon>
        <taxon>eudicotyledons</taxon>
        <taxon>Gunneridae</taxon>
        <taxon>Pentapetalae</taxon>
        <taxon>rosids</taxon>
        <taxon>fabids</taxon>
        <taxon>Celastrales</taxon>
        <taxon>Celastraceae</taxon>
        <taxon>Tripterygium</taxon>
    </lineage>
</organism>
<dbReference type="GO" id="GO:0042973">
    <property type="term" value="F:glucan endo-1,3-beta-D-glucosidase activity"/>
    <property type="evidence" value="ECO:0007669"/>
    <property type="project" value="UniProtKB-EC"/>
</dbReference>
<evidence type="ECO:0000256" key="1">
    <source>
        <dbReference type="ARBA" id="ARBA00000382"/>
    </source>
</evidence>
<comment type="catalytic activity">
    <reaction evidence="1">
        <text>Hydrolysis of (1-&gt;3)-beta-D-glucosidic linkages in (1-&gt;3)-beta-D-glucans.</text>
        <dbReference type="EC" id="3.2.1.39"/>
    </reaction>
</comment>
<dbReference type="AlphaFoldDB" id="A0A7J7DTI4"/>
<protein>
    <recommendedName>
        <fullName evidence="3">glucan endo-1,3-beta-D-glucosidase</fullName>
        <ecNumber evidence="3">3.2.1.39</ecNumber>
    </recommendedName>
    <alternativeName>
        <fullName evidence="7">(1-&gt;3)-beta-glucan endohydrolase</fullName>
    </alternativeName>
    <alternativeName>
        <fullName evidence="8">Beta-1,3-endoglucanase</fullName>
    </alternativeName>
</protein>
<dbReference type="EC" id="3.2.1.39" evidence="3"/>
<evidence type="ECO:0000256" key="8">
    <source>
        <dbReference type="ARBA" id="ARBA00033417"/>
    </source>
</evidence>
<dbReference type="Proteomes" id="UP000593562">
    <property type="component" value="Unassembled WGS sequence"/>
</dbReference>
<comment type="caution">
    <text evidence="11">The sequence shown here is derived from an EMBL/GenBank/DDBJ whole genome shotgun (WGS) entry which is preliminary data.</text>
</comment>
<evidence type="ECO:0000313" key="12">
    <source>
        <dbReference type="Proteomes" id="UP000593562"/>
    </source>
</evidence>
<dbReference type="EMBL" id="JAAARO010000004">
    <property type="protein sequence ID" value="KAF5749621.1"/>
    <property type="molecule type" value="Genomic_DNA"/>
</dbReference>
<keyword evidence="4 10" id="KW-0732">Signal</keyword>
<dbReference type="PANTHER" id="PTHR32227">
    <property type="entry name" value="GLUCAN ENDO-1,3-BETA-GLUCOSIDASE BG1-RELATED-RELATED"/>
    <property type="match status" value="1"/>
</dbReference>
<evidence type="ECO:0000256" key="2">
    <source>
        <dbReference type="ARBA" id="ARBA00008773"/>
    </source>
</evidence>
<dbReference type="GO" id="GO:0005975">
    <property type="term" value="P:carbohydrate metabolic process"/>
    <property type="evidence" value="ECO:0007669"/>
    <property type="project" value="InterPro"/>
</dbReference>
<dbReference type="InterPro" id="IPR000490">
    <property type="entry name" value="Glyco_hydro_17"/>
</dbReference>
<reference evidence="11 12" key="1">
    <citation type="journal article" date="2020" name="Nat. Commun.">
        <title>Genome of Tripterygium wilfordii and identification of cytochrome P450 involved in triptolide biosynthesis.</title>
        <authorList>
            <person name="Tu L."/>
            <person name="Su P."/>
            <person name="Zhang Z."/>
            <person name="Gao L."/>
            <person name="Wang J."/>
            <person name="Hu T."/>
            <person name="Zhou J."/>
            <person name="Zhang Y."/>
            <person name="Zhao Y."/>
            <person name="Liu Y."/>
            <person name="Song Y."/>
            <person name="Tong Y."/>
            <person name="Lu Y."/>
            <person name="Yang J."/>
            <person name="Xu C."/>
            <person name="Jia M."/>
            <person name="Peters R.J."/>
            <person name="Huang L."/>
            <person name="Gao W."/>
        </authorList>
    </citation>
    <scope>NUCLEOTIDE SEQUENCE [LARGE SCALE GENOMIC DNA]</scope>
    <source>
        <strain evidence="12">cv. XIE 37</strain>
        <tissue evidence="11">Leaf</tissue>
    </source>
</reference>
<dbReference type="InParanoid" id="A0A7J7DTI4"/>
<gene>
    <name evidence="11" type="ORF">HS088_TW04G01591</name>
</gene>
<feature type="chain" id="PRO_5029619155" description="glucan endo-1,3-beta-D-glucosidase" evidence="10">
    <location>
        <begin position="26"/>
        <end position="390"/>
    </location>
</feature>
<dbReference type="InterPro" id="IPR044965">
    <property type="entry name" value="Glyco_hydro_17_plant"/>
</dbReference>
<dbReference type="FunFam" id="3.20.20.80:FF:000005">
    <property type="entry name" value="Glucan endo-1,3-beta-glucosidase 14"/>
    <property type="match status" value="1"/>
</dbReference>
<evidence type="ECO:0000313" key="11">
    <source>
        <dbReference type="EMBL" id="KAF5749621.1"/>
    </source>
</evidence>
<dbReference type="OrthoDB" id="666604at2759"/>
<evidence type="ECO:0000256" key="9">
    <source>
        <dbReference type="RuleBase" id="RU004335"/>
    </source>
</evidence>
<accession>A0A7J7DTI4</accession>
<name>A0A7J7DTI4_TRIWF</name>
<keyword evidence="5" id="KW-0378">Hydrolase</keyword>
<dbReference type="InterPro" id="IPR017853">
    <property type="entry name" value="GH"/>
</dbReference>
<evidence type="ECO:0000256" key="3">
    <source>
        <dbReference type="ARBA" id="ARBA00012780"/>
    </source>
</evidence>
<proteinExistence type="inferred from homology"/>
<keyword evidence="6" id="KW-0326">Glycosidase</keyword>
<evidence type="ECO:0000256" key="4">
    <source>
        <dbReference type="ARBA" id="ARBA00022729"/>
    </source>
</evidence>
<dbReference type="FunCoup" id="A0A7J7DTI4">
    <property type="interactions" value="710"/>
</dbReference>
<keyword evidence="12" id="KW-1185">Reference proteome</keyword>
<evidence type="ECO:0000256" key="10">
    <source>
        <dbReference type="SAM" id="SignalP"/>
    </source>
</evidence>
<dbReference type="SUPFAM" id="SSF51445">
    <property type="entry name" value="(Trans)glycosidases"/>
    <property type="match status" value="1"/>
</dbReference>
<comment type="similarity">
    <text evidence="2 9">Belongs to the glycosyl hydrolase 17 family.</text>
</comment>